<evidence type="ECO:0000313" key="1">
    <source>
        <dbReference type="EMBL" id="QHR65568.1"/>
    </source>
</evidence>
<dbReference type="Proteomes" id="UP000464289">
    <property type="component" value="Segment"/>
</dbReference>
<reference evidence="2" key="1">
    <citation type="submission" date="2019-12" db="EMBL/GenBank/DDBJ databases">
        <authorList>
            <person name="Olsen N.S."/>
            <person name="Junco L.M.F."/>
            <person name="Kot W."/>
            <person name="Hansen L.H."/>
        </authorList>
    </citation>
    <scope>NUCLEOTIDE SEQUENCE [LARGE SCALE GENOMIC DNA]</scope>
</reference>
<accession>A0A6B9WP33</accession>
<name>A0A6B9WP33_9CAUD</name>
<organism evidence="1 2">
    <name type="scientific">Escherichia phage nepoznato</name>
    <dbReference type="NCBI Taxonomy" id="2696431"/>
    <lineage>
        <taxon>Viruses</taxon>
        <taxon>Duplodnaviria</taxon>
        <taxon>Heunggongvirae</taxon>
        <taxon>Uroviricota</taxon>
        <taxon>Caudoviricetes</taxon>
        <taxon>Stephanstirmvirinae</taxon>
        <taxon>Phapecoctavirus</taxon>
        <taxon>Phapecoctavirus nepoznato</taxon>
    </lineage>
</organism>
<gene>
    <name evidence="1" type="ORF">nepoznato_119</name>
</gene>
<evidence type="ECO:0000313" key="2">
    <source>
        <dbReference type="Proteomes" id="UP000464289"/>
    </source>
</evidence>
<sequence length="82" mass="9404">MLNVFTTDRVGTPITEEERAEITKELEDLYRVFSDEESIKKDAEKMTDLLGFTWSPEWTAVALSADIWGYEETLRTGVVAAW</sequence>
<dbReference type="EMBL" id="MN850571">
    <property type="protein sequence ID" value="QHR65568.1"/>
    <property type="molecule type" value="Genomic_DNA"/>
</dbReference>
<keyword evidence="2" id="KW-1185">Reference proteome</keyword>
<proteinExistence type="predicted"/>
<protein>
    <submittedName>
        <fullName evidence="1">Uncharacterized protein</fullName>
    </submittedName>
</protein>